<protein>
    <submittedName>
        <fullName evidence="2">Uncharacterized protein</fullName>
    </submittedName>
</protein>
<dbReference type="Proteomes" id="UP000814176">
    <property type="component" value="Unassembled WGS sequence"/>
</dbReference>
<feature type="region of interest" description="Disordered" evidence="1">
    <location>
        <begin position="433"/>
        <end position="460"/>
    </location>
</feature>
<accession>A0ABQ8KMV7</accession>
<comment type="caution">
    <text evidence="2">The sequence shown here is derived from an EMBL/GenBank/DDBJ whole genome shotgun (WGS) entry which is preliminary data.</text>
</comment>
<reference evidence="2 3" key="1">
    <citation type="journal article" date="2021" name="Environ. Microbiol.">
        <title>Gene family expansions and transcriptome signatures uncover fungal adaptations to wood decay.</title>
        <authorList>
            <person name="Hage H."/>
            <person name="Miyauchi S."/>
            <person name="Viragh M."/>
            <person name="Drula E."/>
            <person name="Min B."/>
            <person name="Chaduli D."/>
            <person name="Navarro D."/>
            <person name="Favel A."/>
            <person name="Norest M."/>
            <person name="Lesage-Meessen L."/>
            <person name="Balint B."/>
            <person name="Merenyi Z."/>
            <person name="de Eugenio L."/>
            <person name="Morin E."/>
            <person name="Martinez A.T."/>
            <person name="Baldrian P."/>
            <person name="Stursova M."/>
            <person name="Martinez M.J."/>
            <person name="Novotny C."/>
            <person name="Magnuson J.K."/>
            <person name="Spatafora J.W."/>
            <person name="Maurice S."/>
            <person name="Pangilinan J."/>
            <person name="Andreopoulos W."/>
            <person name="LaButti K."/>
            <person name="Hundley H."/>
            <person name="Na H."/>
            <person name="Kuo A."/>
            <person name="Barry K."/>
            <person name="Lipzen A."/>
            <person name="Henrissat B."/>
            <person name="Riley R."/>
            <person name="Ahrendt S."/>
            <person name="Nagy L.G."/>
            <person name="Grigoriev I.V."/>
            <person name="Martin F."/>
            <person name="Rosso M.N."/>
        </authorList>
    </citation>
    <scope>NUCLEOTIDE SEQUENCE [LARGE SCALE GENOMIC DNA]</scope>
    <source>
        <strain evidence="2 3">CIRM-BRFM 1785</strain>
    </source>
</reference>
<evidence type="ECO:0000256" key="1">
    <source>
        <dbReference type="SAM" id="MobiDB-lite"/>
    </source>
</evidence>
<name>A0ABQ8KMV7_9APHY</name>
<proteinExistence type="predicted"/>
<dbReference type="RefSeq" id="XP_047781153.1">
    <property type="nucleotide sequence ID" value="XM_047928908.1"/>
</dbReference>
<evidence type="ECO:0000313" key="2">
    <source>
        <dbReference type="EMBL" id="KAH9839398.1"/>
    </source>
</evidence>
<gene>
    <name evidence="2" type="ORF">C8Q71DRAFT_905943</name>
</gene>
<evidence type="ECO:0000313" key="3">
    <source>
        <dbReference type="Proteomes" id="UP000814176"/>
    </source>
</evidence>
<dbReference type="GeneID" id="72009640"/>
<feature type="region of interest" description="Disordered" evidence="1">
    <location>
        <begin position="54"/>
        <end position="84"/>
    </location>
</feature>
<dbReference type="EMBL" id="JADCUA010000006">
    <property type="protein sequence ID" value="KAH9839398.1"/>
    <property type="molecule type" value="Genomic_DNA"/>
</dbReference>
<organism evidence="2 3">
    <name type="scientific">Rhodofomes roseus</name>
    <dbReference type="NCBI Taxonomy" id="34475"/>
    <lineage>
        <taxon>Eukaryota</taxon>
        <taxon>Fungi</taxon>
        <taxon>Dikarya</taxon>
        <taxon>Basidiomycota</taxon>
        <taxon>Agaricomycotina</taxon>
        <taxon>Agaricomycetes</taxon>
        <taxon>Polyporales</taxon>
        <taxon>Rhodofomes</taxon>
    </lineage>
</organism>
<feature type="region of interest" description="Disordered" evidence="1">
    <location>
        <begin position="1"/>
        <end position="26"/>
    </location>
</feature>
<feature type="region of interest" description="Disordered" evidence="1">
    <location>
        <begin position="554"/>
        <end position="576"/>
    </location>
</feature>
<sequence length="700" mass="74757">MPSLLAQNEVPGDAIARKRTGSNRSAEPLLVKRRKTTGLNSRFDRMIETVNILHTSPASSKSSHSGRRRRAASSSSASADFDVPRTPVDAYSELHEGRLGADFAVIKMHGDDSTRDMGVVESSGDYRISNRRPRKPLSIPAWLGNTLSTLDVHHPLRMLLPSSSSDVSARLGTPIARSDSNDIPAPLDRAMSVEPPINEDSIFAFNPLGDNSTTHTVRPNARNLSLPGHPASNFSAAQNPFSSDAYVFPQLETSTHLSSISGESLESEDPLPMPFSTPGPASSVGAVPPADLRLGSVGLSREDAVRNIALEASDRLEGTELPGAGLAPFAQPGPRIGASASQHNPMDVLGHSDYSDSLSYLAQHAEIMDTAVAGSPDSRLATGWLRSAATRLDSILDSETTPGSSSSFPLDMTITLPALRPLLKVADTSLPRPRCDKVRSTGGQVTASKSPLPIGHAPERVRNASPRPVRIYFDSPAEDPCSSDPLDENDYMLPADLAFVDFKWERFDRGSIGESHASGSSSSDIWAGSVDLPGASSPFGPVARSILRTPVLEEGNVRSSSSARSPALHEEERLEDTDGTWIVPSLSLSHANTSHAGDGHRTACVGERKLEEPTHLPVFAPAPGIFISPLKAEGDGRVSTPEVCALYSRTMSTLFPSLGNEKQETTAATVVPHLVDELEASLRLMGERLRVLLLLRALPT</sequence>
<keyword evidence="3" id="KW-1185">Reference proteome</keyword>